<keyword evidence="1" id="KW-0812">Transmembrane</keyword>
<feature type="transmembrane region" description="Helical" evidence="1">
    <location>
        <begin position="37"/>
        <end position="59"/>
    </location>
</feature>
<dbReference type="EMBL" id="JBEPMU010000006">
    <property type="protein sequence ID" value="MET3653927.1"/>
    <property type="molecule type" value="Genomic_DNA"/>
</dbReference>
<sequence length="125" mass="13108">MLLSDGMLVAGAGLAEFGLPAALIWSVKASERWRPKAVVVLGALTPLFLIYATACFYSIFVSGLNKTDLVYLLAALPVGFVFYAATVLLGAAAAFIRKPAGLWARFGLGMTVAPLACGSIVLLTR</sequence>
<keyword evidence="1" id="KW-0472">Membrane</keyword>
<keyword evidence="3" id="KW-1185">Reference proteome</keyword>
<feature type="transmembrane region" description="Helical" evidence="1">
    <location>
        <begin position="6"/>
        <end position="25"/>
    </location>
</feature>
<gene>
    <name evidence="2" type="ORF">ABIC75_003665</name>
</gene>
<evidence type="ECO:0000256" key="1">
    <source>
        <dbReference type="SAM" id="Phobius"/>
    </source>
</evidence>
<reference evidence="2 3" key="1">
    <citation type="submission" date="2024-06" db="EMBL/GenBank/DDBJ databases">
        <title>Sorghum-associated microbial communities from plants grown in Nebraska, USA.</title>
        <authorList>
            <person name="Schachtman D."/>
        </authorList>
    </citation>
    <scope>NUCLEOTIDE SEQUENCE [LARGE SCALE GENOMIC DNA]</scope>
    <source>
        <strain evidence="2 3">1073</strain>
    </source>
</reference>
<dbReference type="Proteomes" id="UP001549184">
    <property type="component" value="Unassembled WGS sequence"/>
</dbReference>
<feature type="transmembrane region" description="Helical" evidence="1">
    <location>
        <begin position="71"/>
        <end position="95"/>
    </location>
</feature>
<keyword evidence="1" id="KW-1133">Transmembrane helix</keyword>
<name>A0ABV2JZB8_9GAMM</name>
<comment type="caution">
    <text evidence="2">The sequence shown here is derived from an EMBL/GenBank/DDBJ whole genome shotgun (WGS) entry which is preliminary data.</text>
</comment>
<evidence type="ECO:0000313" key="2">
    <source>
        <dbReference type="EMBL" id="MET3653927.1"/>
    </source>
</evidence>
<protein>
    <submittedName>
        <fullName evidence="2">Uncharacterized protein</fullName>
    </submittedName>
</protein>
<feature type="transmembrane region" description="Helical" evidence="1">
    <location>
        <begin position="102"/>
        <end position="123"/>
    </location>
</feature>
<organism evidence="2 3">
    <name type="scientific">Dyella japonica</name>
    <dbReference type="NCBI Taxonomy" id="231455"/>
    <lineage>
        <taxon>Bacteria</taxon>
        <taxon>Pseudomonadati</taxon>
        <taxon>Pseudomonadota</taxon>
        <taxon>Gammaproteobacteria</taxon>
        <taxon>Lysobacterales</taxon>
        <taxon>Rhodanobacteraceae</taxon>
        <taxon>Dyella</taxon>
    </lineage>
</organism>
<accession>A0ABV2JZB8</accession>
<evidence type="ECO:0000313" key="3">
    <source>
        <dbReference type="Proteomes" id="UP001549184"/>
    </source>
</evidence>
<proteinExistence type="predicted"/>